<dbReference type="InterPro" id="IPR017871">
    <property type="entry name" value="ABC_transporter-like_CS"/>
</dbReference>
<comment type="function">
    <text evidence="9">Probably part of an ABC transporter complex. Responsible for energy coupling to the transport system.</text>
</comment>
<evidence type="ECO:0000256" key="2">
    <source>
        <dbReference type="ARBA" id="ARBA00005417"/>
    </source>
</evidence>
<dbReference type="InterPro" id="IPR003439">
    <property type="entry name" value="ABC_transporter-like_ATP-bd"/>
</dbReference>
<comment type="similarity">
    <text evidence="2 10">Belongs to the ABC transporter superfamily.</text>
</comment>
<evidence type="ECO:0000256" key="4">
    <source>
        <dbReference type="ARBA" id="ARBA00022475"/>
    </source>
</evidence>
<evidence type="ECO:0000256" key="10">
    <source>
        <dbReference type="RuleBase" id="RU364103"/>
    </source>
</evidence>
<dbReference type="PATRIC" id="fig|1705578.3.peg.4018"/>
<dbReference type="InterPro" id="IPR015856">
    <property type="entry name" value="ABC_transpr_CbiO/EcfA_su"/>
</dbReference>
<dbReference type="Proteomes" id="UP000077384">
    <property type="component" value="Unassembled WGS sequence"/>
</dbReference>
<proteinExistence type="inferred from homology"/>
<comment type="subcellular location">
    <subcellularLocation>
        <location evidence="1 10">Cell membrane</location>
        <topology evidence="1 10">Peripheral membrane protein</topology>
    </subcellularLocation>
</comment>
<comment type="function">
    <text evidence="10">Part of an ABC transporter complex. Responsible for energy coupling to the transport system.</text>
</comment>
<evidence type="ECO:0000256" key="3">
    <source>
        <dbReference type="ARBA" id="ARBA00022448"/>
    </source>
</evidence>
<evidence type="ECO:0000259" key="11">
    <source>
        <dbReference type="PROSITE" id="PS50893"/>
    </source>
</evidence>
<dbReference type="GO" id="GO:0016887">
    <property type="term" value="F:ATP hydrolysis activity"/>
    <property type="evidence" value="ECO:0007669"/>
    <property type="project" value="InterPro"/>
</dbReference>
<keyword evidence="7" id="KW-1278">Translocase</keyword>
<dbReference type="NCBIfam" id="TIGR01166">
    <property type="entry name" value="cbiO"/>
    <property type="match status" value="1"/>
</dbReference>
<dbReference type="PANTHER" id="PTHR43553:SF24">
    <property type="entry name" value="ENERGY-COUPLING FACTOR TRANSPORTER ATP-BINDING PROTEIN ECFA1"/>
    <property type="match status" value="1"/>
</dbReference>
<dbReference type="GO" id="GO:0042626">
    <property type="term" value="F:ATPase-coupled transmembrane transporter activity"/>
    <property type="evidence" value="ECO:0007669"/>
    <property type="project" value="TreeGrafter"/>
</dbReference>
<reference evidence="13 15" key="2">
    <citation type="journal article" date="2016" name="Front. Microbiol.">
        <title>Industrial Acetogenic Biocatalysts: A Comparative Metabolic and Genomic Analysis.</title>
        <authorList>
            <person name="Bengelsdorf F."/>
            <person name="Poehlein A."/>
            <person name="Sonja S."/>
            <person name="Erz C."/>
            <person name="Hummel T."/>
            <person name="Hoffmeister S."/>
            <person name="Daniel R."/>
            <person name="Durre P."/>
        </authorList>
    </citation>
    <scope>NUCLEOTIDE SEQUENCE [LARGE SCALE GENOMIC DNA]</scope>
    <source>
        <strain evidence="13 15">PTA-10522</strain>
    </source>
</reference>
<keyword evidence="6 10" id="KW-0067">ATP-binding</keyword>
<evidence type="ECO:0000256" key="8">
    <source>
        <dbReference type="ARBA" id="ARBA00023136"/>
    </source>
</evidence>
<keyword evidence="12" id="KW-0378">Hydrolase</keyword>
<keyword evidence="3 10" id="KW-0813">Transport</keyword>
<dbReference type="SUPFAM" id="SSF52540">
    <property type="entry name" value="P-loop containing nucleoside triphosphate hydrolases"/>
    <property type="match status" value="1"/>
</dbReference>
<evidence type="ECO:0000313" key="14">
    <source>
        <dbReference type="Proteomes" id="UP000077384"/>
    </source>
</evidence>
<dbReference type="FunFam" id="3.40.50.300:FF:000224">
    <property type="entry name" value="Energy-coupling factor transporter ATP-binding protein EcfA"/>
    <property type="match status" value="1"/>
</dbReference>
<dbReference type="Gene3D" id="3.40.50.300">
    <property type="entry name" value="P-loop containing nucleotide triphosphate hydrolases"/>
    <property type="match status" value="1"/>
</dbReference>
<evidence type="ECO:0000256" key="1">
    <source>
        <dbReference type="ARBA" id="ARBA00004202"/>
    </source>
</evidence>
<dbReference type="SMART" id="SM00382">
    <property type="entry name" value="AAA"/>
    <property type="match status" value="1"/>
</dbReference>
<dbReference type="EMBL" id="LROR01000035">
    <property type="protein sequence ID" value="OBR95998.1"/>
    <property type="molecule type" value="Genomic_DNA"/>
</dbReference>
<dbReference type="InterPro" id="IPR050095">
    <property type="entry name" value="ECF_ABC_transporter_ATP-bd"/>
</dbReference>
<sequence>MEIIDVSQVSYAYGDGSMALKDINMKIKSGEKVAILGPNGAGKSTLFHLFNGILKPTSGTITVNGMEVCKKNLVEIRRNVGMVFQDSDDQLFNPTVRQEIAYGLLNMGVSGKKLENTIEWALKTVGMSGYEDKSPHNLSGGQKKRIALASVLAMKPKVMVLDEPTAALDPRGVHKLIRLLDSINKELGITLIFATHDVDTVPLLADKVYLLDKGKVVMGGTTEEVFNQKEVIRKINLRLPRVAHLIEILDRDGILNADDLPLTIGQAKDFLEKNKSQV</sequence>
<name>A0A166THV2_9CLOT</name>
<keyword evidence="8 10" id="KW-0472">Membrane</keyword>
<dbReference type="GO" id="GO:0006824">
    <property type="term" value="P:cobalt ion transport"/>
    <property type="evidence" value="ECO:0007669"/>
    <property type="project" value="InterPro"/>
</dbReference>
<keyword evidence="5 10" id="KW-0547">Nucleotide-binding</keyword>
<dbReference type="InterPro" id="IPR003593">
    <property type="entry name" value="AAA+_ATPase"/>
</dbReference>
<dbReference type="PROSITE" id="PS50893">
    <property type="entry name" value="ABC_TRANSPORTER_2"/>
    <property type="match status" value="1"/>
</dbReference>
<dbReference type="PANTHER" id="PTHR43553">
    <property type="entry name" value="HEAVY METAL TRANSPORTER"/>
    <property type="match status" value="1"/>
</dbReference>
<feature type="domain" description="ABC transporter" evidence="11">
    <location>
        <begin position="1"/>
        <end position="238"/>
    </location>
</feature>
<dbReference type="GO" id="GO:0043190">
    <property type="term" value="C:ATP-binding cassette (ABC) transporter complex"/>
    <property type="evidence" value="ECO:0007669"/>
    <property type="project" value="TreeGrafter"/>
</dbReference>
<reference evidence="12 14" key="1">
    <citation type="journal article" date="2015" name="Biotechnol. Bioeng.">
        <title>Genome sequence and phenotypic characterization of Caulobacter segnis.</title>
        <authorList>
            <person name="Patel S."/>
            <person name="Fletcher B."/>
            <person name="Scott D.C."/>
            <person name="Ely B."/>
        </authorList>
    </citation>
    <scope>NUCLEOTIDE SEQUENCE [LARGE SCALE GENOMIC DNA]</scope>
    <source>
        <strain evidence="12 14">PS02</strain>
    </source>
</reference>
<evidence type="ECO:0000256" key="7">
    <source>
        <dbReference type="ARBA" id="ARBA00022967"/>
    </source>
</evidence>
<dbReference type="InterPro" id="IPR027417">
    <property type="entry name" value="P-loop_NTPase"/>
</dbReference>
<comment type="caution">
    <text evidence="12">The sequence shown here is derived from an EMBL/GenBank/DDBJ whole genome shotgun (WGS) entry which is preliminary data.</text>
</comment>
<evidence type="ECO:0000313" key="15">
    <source>
        <dbReference type="Proteomes" id="UP000093694"/>
    </source>
</evidence>
<dbReference type="AlphaFoldDB" id="A0A166THV2"/>
<dbReference type="EMBL" id="LITQ01000010">
    <property type="protein sequence ID" value="OAA93708.1"/>
    <property type="molecule type" value="Genomic_DNA"/>
</dbReference>
<dbReference type="RefSeq" id="WP_023161996.1">
    <property type="nucleotide sequence ID" value="NZ_LITQ01000010.1"/>
</dbReference>
<organism evidence="12 14">
    <name type="scientific">Clostridium coskatii</name>
    <dbReference type="NCBI Taxonomy" id="1705578"/>
    <lineage>
        <taxon>Bacteria</taxon>
        <taxon>Bacillati</taxon>
        <taxon>Bacillota</taxon>
        <taxon>Clostridia</taxon>
        <taxon>Eubacteriales</taxon>
        <taxon>Clostridiaceae</taxon>
        <taxon>Clostridium</taxon>
    </lineage>
</organism>
<protein>
    <recommendedName>
        <fullName evidence="10">ABC transporter ATP-binding protein</fullName>
    </recommendedName>
</protein>
<evidence type="ECO:0000256" key="9">
    <source>
        <dbReference type="ARBA" id="ARBA00025157"/>
    </source>
</evidence>
<evidence type="ECO:0000313" key="13">
    <source>
        <dbReference type="EMBL" id="OBR95998.1"/>
    </source>
</evidence>
<keyword evidence="4 10" id="KW-1003">Cell membrane</keyword>
<dbReference type="Proteomes" id="UP000093694">
    <property type="component" value="Unassembled WGS sequence"/>
</dbReference>
<evidence type="ECO:0000256" key="5">
    <source>
        <dbReference type="ARBA" id="ARBA00022741"/>
    </source>
</evidence>
<evidence type="ECO:0000256" key="6">
    <source>
        <dbReference type="ARBA" id="ARBA00022840"/>
    </source>
</evidence>
<dbReference type="GO" id="GO:0005524">
    <property type="term" value="F:ATP binding"/>
    <property type="evidence" value="ECO:0007669"/>
    <property type="project" value="UniProtKB-UniRule"/>
</dbReference>
<evidence type="ECO:0000313" key="12">
    <source>
        <dbReference type="EMBL" id="OAA93708.1"/>
    </source>
</evidence>
<accession>A0A166THV2</accession>
<dbReference type="CDD" id="cd03225">
    <property type="entry name" value="ABC_cobalt_CbiO_domain1"/>
    <property type="match status" value="1"/>
</dbReference>
<gene>
    <name evidence="12" type="primary">ecfA3</name>
    <name evidence="13" type="ORF">CLCOS_10870</name>
    <name evidence="12" type="ORF">WX73_03930</name>
</gene>
<dbReference type="InterPro" id="IPR005876">
    <property type="entry name" value="Co_trans_ATP-bd"/>
</dbReference>
<keyword evidence="15" id="KW-1185">Reference proteome</keyword>
<dbReference type="Pfam" id="PF00005">
    <property type="entry name" value="ABC_tran"/>
    <property type="match status" value="1"/>
</dbReference>
<dbReference type="PROSITE" id="PS00211">
    <property type="entry name" value="ABC_TRANSPORTER_1"/>
    <property type="match status" value="1"/>
</dbReference>